<dbReference type="EMBL" id="QGKV02000759">
    <property type="protein sequence ID" value="KAF3562532.1"/>
    <property type="molecule type" value="Genomic_DNA"/>
</dbReference>
<accession>A0ABQ7CT09</accession>
<protein>
    <submittedName>
        <fullName evidence="1">Uncharacterized protein</fullName>
    </submittedName>
</protein>
<reference evidence="1 2" key="1">
    <citation type="journal article" date="2020" name="BMC Genomics">
        <title>Intraspecific diversification of the crop wild relative Brassica cretica Lam. using demographic model selection.</title>
        <authorList>
            <person name="Kioukis A."/>
            <person name="Michalopoulou V.A."/>
            <person name="Briers L."/>
            <person name="Pirintsos S."/>
            <person name="Studholme D.J."/>
            <person name="Pavlidis P."/>
            <person name="Sarris P.F."/>
        </authorList>
    </citation>
    <scope>NUCLEOTIDE SEQUENCE [LARGE SCALE GENOMIC DNA]</scope>
    <source>
        <strain evidence="2">cv. PFS-1207/04</strain>
    </source>
</reference>
<proteinExistence type="predicted"/>
<gene>
    <name evidence="1" type="ORF">DY000_02015847</name>
</gene>
<evidence type="ECO:0000313" key="1">
    <source>
        <dbReference type="EMBL" id="KAF3562532.1"/>
    </source>
</evidence>
<evidence type="ECO:0000313" key="2">
    <source>
        <dbReference type="Proteomes" id="UP000266723"/>
    </source>
</evidence>
<keyword evidence="2" id="KW-1185">Reference proteome</keyword>
<name>A0ABQ7CT09_BRACR</name>
<sequence>MSADDLNNQQTRYGNTADDNVENTLAGRVQLAERASWTLRSAQLTRSASWTVCSIQLAVFSELDCSFGFVIVSRESSASKLLSRVC</sequence>
<comment type="caution">
    <text evidence="1">The sequence shown here is derived from an EMBL/GenBank/DDBJ whole genome shotgun (WGS) entry which is preliminary data.</text>
</comment>
<dbReference type="Proteomes" id="UP000266723">
    <property type="component" value="Unassembled WGS sequence"/>
</dbReference>
<organism evidence="1 2">
    <name type="scientific">Brassica cretica</name>
    <name type="common">Mustard</name>
    <dbReference type="NCBI Taxonomy" id="69181"/>
    <lineage>
        <taxon>Eukaryota</taxon>
        <taxon>Viridiplantae</taxon>
        <taxon>Streptophyta</taxon>
        <taxon>Embryophyta</taxon>
        <taxon>Tracheophyta</taxon>
        <taxon>Spermatophyta</taxon>
        <taxon>Magnoliopsida</taxon>
        <taxon>eudicotyledons</taxon>
        <taxon>Gunneridae</taxon>
        <taxon>Pentapetalae</taxon>
        <taxon>rosids</taxon>
        <taxon>malvids</taxon>
        <taxon>Brassicales</taxon>
        <taxon>Brassicaceae</taxon>
        <taxon>Brassiceae</taxon>
        <taxon>Brassica</taxon>
    </lineage>
</organism>